<protein>
    <submittedName>
        <fullName evidence="9">Acyltransferase family protein</fullName>
    </submittedName>
</protein>
<evidence type="ECO:0000313" key="9">
    <source>
        <dbReference type="EMBL" id="MCF0042004.1"/>
    </source>
</evidence>
<evidence type="ECO:0000256" key="7">
    <source>
        <dbReference type="SAM" id="Phobius"/>
    </source>
</evidence>
<dbReference type="PANTHER" id="PTHR40074">
    <property type="entry name" value="O-ACETYLTRANSFERASE WECH"/>
    <property type="match status" value="1"/>
</dbReference>
<feature type="transmembrane region" description="Helical" evidence="7">
    <location>
        <begin position="310"/>
        <end position="332"/>
    </location>
</feature>
<dbReference type="GO" id="GO:0005886">
    <property type="term" value="C:plasma membrane"/>
    <property type="evidence" value="ECO:0007669"/>
    <property type="project" value="UniProtKB-SubCell"/>
</dbReference>
<keyword evidence="5 7" id="KW-1133">Transmembrane helix</keyword>
<sequence>MKELSHNDWINSLRVLALFAVIIIHVSAPAVTSQYFTDNSSWWIANFYNSLCRPCVPIFVMITGSLLLPKKDGTKEFLSKRIKKIIYPFIFWSQIYLLYQLALRIMQGEYPNVISLLLLEIRQIVTGTSVHLWYVYMLLGLYLTIPIIKPWIQNASNKEIGYFLVIWIFTLAINVIRPSGPLDLQLIYFSGYIGYLVLGYYLGHRFTASKMILRLSALFFVIGFLVTFFGTFYIHKHNLLTEYDFYDFLSINVALCASTVFLLFKEKYISFKGAILSTIVKKINAYSFGIYLSHMLLLAFLFQIKIDYRIFGPTIGIPFTAIICLILSLIIVKVINVLPYGKYISGN</sequence>
<feature type="domain" description="Acyltransferase 3" evidence="8">
    <location>
        <begin position="7"/>
        <end position="331"/>
    </location>
</feature>
<comment type="subcellular location">
    <subcellularLocation>
        <location evidence="1">Cell membrane</location>
        <topology evidence="1">Multi-pass membrane protein</topology>
    </subcellularLocation>
</comment>
<keyword evidence="4 7" id="KW-0812">Transmembrane</keyword>
<evidence type="ECO:0000256" key="3">
    <source>
        <dbReference type="ARBA" id="ARBA00022475"/>
    </source>
</evidence>
<dbReference type="InterPro" id="IPR002656">
    <property type="entry name" value="Acyl_transf_3_dom"/>
</dbReference>
<comment type="caution">
    <text evidence="9">The sequence shown here is derived from an EMBL/GenBank/DDBJ whole genome shotgun (WGS) entry which is preliminary data.</text>
</comment>
<feature type="transmembrane region" description="Helical" evidence="7">
    <location>
        <begin position="186"/>
        <end position="203"/>
    </location>
</feature>
<keyword evidence="9" id="KW-0012">Acyltransferase</keyword>
<keyword evidence="10" id="KW-1185">Reference proteome</keyword>
<dbReference type="AlphaFoldDB" id="A0A9X1TBI1"/>
<feature type="transmembrane region" description="Helical" evidence="7">
    <location>
        <begin position="12"/>
        <end position="31"/>
    </location>
</feature>
<organism evidence="9 10">
    <name type="scientific">Dyadobacter fanqingshengii</name>
    <dbReference type="NCBI Taxonomy" id="2906443"/>
    <lineage>
        <taxon>Bacteria</taxon>
        <taxon>Pseudomonadati</taxon>
        <taxon>Bacteroidota</taxon>
        <taxon>Cytophagia</taxon>
        <taxon>Cytophagales</taxon>
        <taxon>Spirosomataceae</taxon>
        <taxon>Dyadobacter</taxon>
    </lineage>
</organism>
<feature type="transmembrane region" description="Helical" evidence="7">
    <location>
        <begin position="215"/>
        <end position="234"/>
    </location>
</feature>
<dbReference type="PANTHER" id="PTHR40074:SF2">
    <property type="entry name" value="O-ACETYLTRANSFERASE WECH"/>
    <property type="match status" value="1"/>
</dbReference>
<feature type="transmembrane region" description="Helical" evidence="7">
    <location>
        <begin position="246"/>
        <end position="264"/>
    </location>
</feature>
<reference evidence="9" key="1">
    <citation type="submission" date="2021-12" db="EMBL/GenBank/DDBJ databases">
        <title>Novel species in genus Dyadobacter.</title>
        <authorList>
            <person name="Ma C."/>
        </authorList>
    </citation>
    <scope>NUCLEOTIDE SEQUENCE</scope>
    <source>
        <strain evidence="9">CY399</strain>
    </source>
</reference>
<dbReference type="GO" id="GO:0009246">
    <property type="term" value="P:enterobacterial common antigen biosynthetic process"/>
    <property type="evidence" value="ECO:0007669"/>
    <property type="project" value="TreeGrafter"/>
</dbReference>
<comment type="similarity">
    <text evidence="2">Belongs to the acyltransferase 3 family.</text>
</comment>
<evidence type="ECO:0000256" key="5">
    <source>
        <dbReference type="ARBA" id="ARBA00022989"/>
    </source>
</evidence>
<feature type="transmembrane region" description="Helical" evidence="7">
    <location>
        <begin position="285"/>
        <end position="304"/>
    </location>
</feature>
<feature type="transmembrane region" description="Helical" evidence="7">
    <location>
        <begin position="89"/>
        <end position="110"/>
    </location>
</feature>
<evidence type="ECO:0000256" key="2">
    <source>
        <dbReference type="ARBA" id="ARBA00007400"/>
    </source>
</evidence>
<feature type="transmembrane region" description="Helical" evidence="7">
    <location>
        <begin position="160"/>
        <end position="180"/>
    </location>
</feature>
<dbReference type="Pfam" id="PF01757">
    <property type="entry name" value="Acyl_transf_3"/>
    <property type="match status" value="1"/>
</dbReference>
<feature type="transmembrane region" description="Helical" evidence="7">
    <location>
        <begin position="43"/>
        <end position="68"/>
    </location>
</feature>
<accession>A0A9X1TBI1</accession>
<gene>
    <name evidence="9" type="ORF">LXM24_17990</name>
</gene>
<name>A0A9X1TBI1_9BACT</name>
<evidence type="ECO:0000256" key="6">
    <source>
        <dbReference type="ARBA" id="ARBA00023136"/>
    </source>
</evidence>
<keyword evidence="6 7" id="KW-0472">Membrane</keyword>
<evidence type="ECO:0000256" key="4">
    <source>
        <dbReference type="ARBA" id="ARBA00022692"/>
    </source>
</evidence>
<keyword evidence="9" id="KW-0808">Transferase</keyword>
<evidence type="ECO:0000259" key="8">
    <source>
        <dbReference type="Pfam" id="PF01757"/>
    </source>
</evidence>
<evidence type="ECO:0000313" key="10">
    <source>
        <dbReference type="Proteomes" id="UP001139700"/>
    </source>
</evidence>
<dbReference type="GO" id="GO:0016413">
    <property type="term" value="F:O-acetyltransferase activity"/>
    <property type="evidence" value="ECO:0007669"/>
    <property type="project" value="TreeGrafter"/>
</dbReference>
<evidence type="ECO:0000256" key="1">
    <source>
        <dbReference type="ARBA" id="ARBA00004651"/>
    </source>
</evidence>
<keyword evidence="3" id="KW-1003">Cell membrane</keyword>
<feature type="transmembrane region" description="Helical" evidence="7">
    <location>
        <begin position="130"/>
        <end position="148"/>
    </location>
</feature>
<dbReference type="Proteomes" id="UP001139700">
    <property type="component" value="Unassembled WGS sequence"/>
</dbReference>
<dbReference type="EMBL" id="JAJTTA010000002">
    <property type="protein sequence ID" value="MCF0042004.1"/>
    <property type="molecule type" value="Genomic_DNA"/>
</dbReference>
<dbReference type="RefSeq" id="WP_234614801.1">
    <property type="nucleotide sequence ID" value="NZ_CP098806.1"/>
</dbReference>
<proteinExistence type="inferred from homology"/>